<dbReference type="AlphaFoldDB" id="A0A918VPI1"/>
<keyword evidence="1" id="KW-1133">Transmembrane helix</keyword>
<protein>
    <submittedName>
        <fullName evidence="2">Uncharacterized protein</fullName>
    </submittedName>
</protein>
<dbReference type="SUPFAM" id="SSF55874">
    <property type="entry name" value="ATPase domain of HSP90 chaperone/DNA topoisomerase II/histidine kinase"/>
    <property type="match status" value="1"/>
</dbReference>
<keyword evidence="1" id="KW-0472">Membrane</keyword>
<evidence type="ECO:0000313" key="3">
    <source>
        <dbReference type="Proteomes" id="UP000614811"/>
    </source>
</evidence>
<feature type="transmembrane region" description="Helical" evidence="1">
    <location>
        <begin position="132"/>
        <end position="150"/>
    </location>
</feature>
<sequence length="364" mass="40804">MVASVALVTYVIAYVLVSHWNQKKLDRLVFVAGTVSTLPGRVHADLTEAEIARLITELEALETGHDAVVPGQSFSIQPLNSLLGNDEFEIGSTIRLLRDAQFDAAKLKLGLLVTKFERVVTRRTQLMRSAQYAGLILAGLMACYVCYAGLRARRDWKHEITVLSANDAPLPVPQNFREFLEHVVREESSFTGHHAELTVSGVETNQLPEPLSMVVEQLVEQFIRNSIQHGGRPPEFRVMAGKESFMSIYVSIHETPTDYLVMVRDDGEGLDFEDIITRAVELELLDVDSAKSMPLERAIKLIFLPDYHSRSKQLSLSEHEQTLGELRLLIKSVGGFVSIQNQVREYCQFTVRFPKAGLKVKQAT</sequence>
<dbReference type="PANTHER" id="PTHR43395">
    <property type="entry name" value="SENSOR HISTIDINE KINASE CHEA"/>
    <property type="match status" value="1"/>
</dbReference>
<evidence type="ECO:0000313" key="2">
    <source>
        <dbReference type="EMBL" id="GHA17300.1"/>
    </source>
</evidence>
<dbReference type="Proteomes" id="UP000614811">
    <property type="component" value="Unassembled WGS sequence"/>
</dbReference>
<organism evidence="2 3">
    <name type="scientific">Arenicella chitinivorans</name>
    <dbReference type="NCBI Taxonomy" id="1329800"/>
    <lineage>
        <taxon>Bacteria</taxon>
        <taxon>Pseudomonadati</taxon>
        <taxon>Pseudomonadota</taxon>
        <taxon>Gammaproteobacteria</taxon>
        <taxon>Arenicellales</taxon>
        <taxon>Arenicellaceae</taxon>
        <taxon>Arenicella</taxon>
    </lineage>
</organism>
<keyword evidence="1" id="KW-0812">Transmembrane</keyword>
<dbReference type="EMBL" id="BMXA01000006">
    <property type="protein sequence ID" value="GHA17300.1"/>
    <property type="molecule type" value="Genomic_DNA"/>
</dbReference>
<evidence type="ECO:0000256" key="1">
    <source>
        <dbReference type="SAM" id="Phobius"/>
    </source>
</evidence>
<accession>A0A918VPI1</accession>
<reference evidence="2" key="2">
    <citation type="submission" date="2020-09" db="EMBL/GenBank/DDBJ databases">
        <authorList>
            <person name="Sun Q."/>
            <person name="Kim S."/>
        </authorList>
    </citation>
    <scope>NUCLEOTIDE SEQUENCE</scope>
    <source>
        <strain evidence="2">KCTC 12711</strain>
    </source>
</reference>
<keyword evidence="3" id="KW-1185">Reference proteome</keyword>
<dbReference type="InterPro" id="IPR036890">
    <property type="entry name" value="HATPase_C_sf"/>
</dbReference>
<name>A0A918VPI1_9GAMM</name>
<dbReference type="PANTHER" id="PTHR43395:SF8">
    <property type="entry name" value="HISTIDINE KINASE"/>
    <property type="match status" value="1"/>
</dbReference>
<gene>
    <name evidence="2" type="ORF">GCM10008090_28740</name>
</gene>
<reference evidence="2" key="1">
    <citation type="journal article" date="2014" name="Int. J. Syst. Evol. Microbiol.">
        <title>Complete genome sequence of Corynebacterium casei LMG S-19264T (=DSM 44701T), isolated from a smear-ripened cheese.</title>
        <authorList>
            <consortium name="US DOE Joint Genome Institute (JGI-PGF)"/>
            <person name="Walter F."/>
            <person name="Albersmeier A."/>
            <person name="Kalinowski J."/>
            <person name="Ruckert C."/>
        </authorList>
    </citation>
    <scope>NUCLEOTIDE SEQUENCE</scope>
    <source>
        <strain evidence="2">KCTC 12711</strain>
    </source>
</reference>
<comment type="caution">
    <text evidence="2">The sequence shown here is derived from an EMBL/GenBank/DDBJ whole genome shotgun (WGS) entry which is preliminary data.</text>
</comment>
<dbReference type="InterPro" id="IPR051315">
    <property type="entry name" value="Bact_Chemotaxis_CheA"/>
</dbReference>
<dbReference type="Gene3D" id="3.30.565.10">
    <property type="entry name" value="Histidine kinase-like ATPase, C-terminal domain"/>
    <property type="match status" value="1"/>
</dbReference>
<proteinExistence type="predicted"/>